<proteinExistence type="predicted"/>
<dbReference type="EMBL" id="MU117983">
    <property type="protein sequence ID" value="KAF9650608.1"/>
    <property type="molecule type" value="Genomic_DNA"/>
</dbReference>
<dbReference type="Proteomes" id="UP000886501">
    <property type="component" value="Unassembled WGS sequence"/>
</dbReference>
<reference evidence="1" key="1">
    <citation type="submission" date="2019-10" db="EMBL/GenBank/DDBJ databases">
        <authorList>
            <consortium name="DOE Joint Genome Institute"/>
            <person name="Kuo A."/>
            <person name="Miyauchi S."/>
            <person name="Kiss E."/>
            <person name="Drula E."/>
            <person name="Kohler A."/>
            <person name="Sanchez-Garcia M."/>
            <person name="Andreopoulos B."/>
            <person name="Barry K.W."/>
            <person name="Bonito G."/>
            <person name="Buee M."/>
            <person name="Carver A."/>
            <person name="Chen C."/>
            <person name="Cichocki N."/>
            <person name="Clum A."/>
            <person name="Culley D."/>
            <person name="Crous P.W."/>
            <person name="Fauchery L."/>
            <person name="Girlanda M."/>
            <person name="Hayes R."/>
            <person name="Keri Z."/>
            <person name="Labutti K."/>
            <person name="Lipzen A."/>
            <person name="Lombard V."/>
            <person name="Magnuson J."/>
            <person name="Maillard F."/>
            <person name="Morin E."/>
            <person name="Murat C."/>
            <person name="Nolan M."/>
            <person name="Ohm R."/>
            <person name="Pangilinan J."/>
            <person name="Pereira M."/>
            <person name="Perotto S."/>
            <person name="Peter M."/>
            <person name="Riley R."/>
            <person name="Sitrit Y."/>
            <person name="Stielow B."/>
            <person name="Szollosi G."/>
            <person name="Zifcakova L."/>
            <person name="Stursova M."/>
            <person name="Spatafora J.W."/>
            <person name="Tedersoo L."/>
            <person name="Vaario L.-M."/>
            <person name="Yamada A."/>
            <person name="Yan M."/>
            <person name="Wang P."/>
            <person name="Xu J."/>
            <person name="Bruns T."/>
            <person name="Baldrian P."/>
            <person name="Vilgalys R."/>
            <person name="Henrissat B."/>
            <person name="Grigoriev I.V."/>
            <person name="Hibbett D."/>
            <person name="Nagy L.G."/>
            <person name="Martin F.M."/>
        </authorList>
    </citation>
    <scope>NUCLEOTIDE SEQUENCE</scope>
    <source>
        <strain evidence="1">P2</strain>
    </source>
</reference>
<sequence>MFQFSPTSSAHSPRHRPPPRDDSLYQNGELAGLRDELRDFKRVHDQGQEEDLRMALSRTITKVEELSTSLIEHYKTHTELQTELTLCKSNLTMAQANNEMLEDALRRDSVRAKNVGWGRQSATTSILDDDARSTRSLDAERPVTPNQPASVSPTVHPPQGQEGRFFKFRFGSTTPSSSSGFATPNGVHPSHLSSASLPSLSSSKDEEIEKLTLELEKRKKECCTALDEKKKVEDELESLSQALFEEANKMVAHERMKVADLEDELRERASEREALKLAMKILEEENQRFRNILTSASQVVRHVKATTPTRCLTPNPNPNPNPSRSHSRHSSQSSLSMPIVSSAPGSPHTSPQYLTSSESSPWTGNVTHPGKTPTTADFAKDKGILRPRPVTRSLPPSLEVDGWVDSPDTPYYTSAPLETVEPDEGAPITVRVAARNNVHWAVPRSTAFGRIPRSLVARNMNTKVNGKSKSRF</sequence>
<evidence type="ECO:0000313" key="2">
    <source>
        <dbReference type="Proteomes" id="UP000886501"/>
    </source>
</evidence>
<name>A0ACB6ZMH8_THEGA</name>
<reference evidence="1" key="2">
    <citation type="journal article" date="2020" name="Nat. Commun.">
        <title>Large-scale genome sequencing of mycorrhizal fungi provides insights into the early evolution of symbiotic traits.</title>
        <authorList>
            <person name="Miyauchi S."/>
            <person name="Kiss E."/>
            <person name="Kuo A."/>
            <person name="Drula E."/>
            <person name="Kohler A."/>
            <person name="Sanchez-Garcia M."/>
            <person name="Morin E."/>
            <person name="Andreopoulos B."/>
            <person name="Barry K.W."/>
            <person name="Bonito G."/>
            <person name="Buee M."/>
            <person name="Carver A."/>
            <person name="Chen C."/>
            <person name="Cichocki N."/>
            <person name="Clum A."/>
            <person name="Culley D."/>
            <person name="Crous P.W."/>
            <person name="Fauchery L."/>
            <person name="Girlanda M."/>
            <person name="Hayes R.D."/>
            <person name="Keri Z."/>
            <person name="LaButti K."/>
            <person name="Lipzen A."/>
            <person name="Lombard V."/>
            <person name="Magnuson J."/>
            <person name="Maillard F."/>
            <person name="Murat C."/>
            <person name="Nolan M."/>
            <person name="Ohm R.A."/>
            <person name="Pangilinan J."/>
            <person name="Pereira M.F."/>
            <person name="Perotto S."/>
            <person name="Peter M."/>
            <person name="Pfister S."/>
            <person name="Riley R."/>
            <person name="Sitrit Y."/>
            <person name="Stielow J.B."/>
            <person name="Szollosi G."/>
            <person name="Zifcakova L."/>
            <person name="Stursova M."/>
            <person name="Spatafora J.W."/>
            <person name="Tedersoo L."/>
            <person name="Vaario L.M."/>
            <person name="Yamada A."/>
            <person name="Yan M."/>
            <person name="Wang P."/>
            <person name="Xu J."/>
            <person name="Bruns T."/>
            <person name="Baldrian P."/>
            <person name="Vilgalys R."/>
            <person name="Dunand C."/>
            <person name="Henrissat B."/>
            <person name="Grigoriev I.V."/>
            <person name="Hibbett D."/>
            <person name="Nagy L.G."/>
            <person name="Martin F.M."/>
        </authorList>
    </citation>
    <scope>NUCLEOTIDE SEQUENCE</scope>
    <source>
        <strain evidence="1">P2</strain>
    </source>
</reference>
<organism evidence="1 2">
    <name type="scientific">Thelephora ganbajun</name>
    <name type="common">Ganba fungus</name>
    <dbReference type="NCBI Taxonomy" id="370292"/>
    <lineage>
        <taxon>Eukaryota</taxon>
        <taxon>Fungi</taxon>
        <taxon>Dikarya</taxon>
        <taxon>Basidiomycota</taxon>
        <taxon>Agaricomycotina</taxon>
        <taxon>Agaricomycetes</taxon>
        <taxon>Thelephorales</taxon>
        <taxon>Thelephoraceae</taxon>
        <taxon>Thelephora</taxon>
    </lineage>
</organism>
<gene>
    <name evidence="1" type="ORF">BDM02DRAFT_3185272</name>
</gene>
<protein>
    <submittedName>
        <fullName evidence="1">Uncharacterized protein</fullName>
    </submittedName>
</protein>
<keyword evidence="2" id="KW-1185">Reference proteome</keyword>
<accession>A0ACB6ZMH8</accession>
<comment type="caution">
    <text evidence="1">The sequence shown here is derived from an EMBL/GenBank/DDBJ whole genome shotgun (WGS) entry which is preliminary data.</text>
</comment>
<evidence type="ECO:0000313" key="1">
    <source>
        <dbReference type="EMBL" id="KAF9650608.1"/>
    </source>
</evidence>